<feature type="signal peptide" evidence="5">
    <location>
        <begin position="1"/>
        <end position="20"/>
    </location>
</feature>
<feature type="chain" id="PRO_5003973818" evidence="5">
    <location>
        <begin position="21"/>
        <end position="1620"/>
    </location>
</feature>
<keyword evidence="4" id="KW-0812">Transmembrane</keyword>
<evidence type="ECO:0000259" key="6">
    <source>
        <dbReference type="PROSITE" id="PS50011"/>
    </source>
</evidence>
<dbReference type="GO" id="GO:0004672">
    <property type="term" value="F:protein kinase activity"/>
    <property type="evidence" value="ECO:0007669"/>
    <property type="project" value="InterPro"/>
</dbReference>
<dbReference type="InterPro" id="IPR008271">
    <property type="entry name" value="Ser/Thr_kinase_AS"/>
</dbReference>
<evidence type="ECO:0000313" key="9">
    <source>
        <dbReference type="Proteomes" id="UP000014680"/>
    </source>
</evidence>
<dbReference type="Gene3D" id="1.10.510.10">
    <property type="entry name" value="Transferase(Phosphotransferase) domain 1"/>
    <property type="match status" value="1"/>
</dbReference>
<keyword evidence="5" id="KW-0732">Signal</keyword>
<keyword evidence="2 3" id="KW-0067">ATP-binding</keyword>
<evidence type="ECO:0000256" key="5">
    <source>
        <dbReference type="SAM" id="SignalP"/>
    </source>
</evidence>
<proteinExistence type="predicted"/>
<keyword evidence="4" id="KW-1133">Transmembrane helix</keyword>
<evidence type="ECO:0000256" key="4">
    <source>
        <dbReference type="SAM" id="Phobius"/>
    </source>
</evidence>
<accession>L7FMK4</accession>
<dbReference type="Gene3D" id="3.30.200.20">
    <property type="entry name" value="Phosphorylase Kinase, domain 1"/>
    <property type="match status" value="1"/>
</dbReference>
<dbReference type="PANTHER" id="PTHR45756:SF1">
    <property type="entry name" value="PROTEIN KINASE DOMAIN CONTAINING PROTEIN"/>
    <property type="match status" value="1"/>
</dbReference>
<dbReference type="InterPro" id="IPR003582">
    <property type="entry name" value="ShKT_dom"/>
</dbReference>
<dbReference type="InterPro" id="IPR053215">
    <property type="entry name" value="TKL_Ser/Thr_kinase"/>
</dbReference>
<organism evidence="8 9">
    <name type="scientific">Entamoeba invadens IP1</name>
    <dbReference type="NCBI Taxonomy" id="370355"/>
    <lineage>
        <taxon>Eukaryota</taxon>
        <taxon>Amoebozoa</taxon>
        <taxon>Evosea</taxon>
        <taxon>Archamoebae</taxon>
        <taxon>Mastigamoebida</taxon>
        <taxon>Entamoebidae</taxon>
        <taxon>Entamoeba</taxon>
    </lineage>
</organism>
<dbReference type="GO" id="GO:0005524">
    <property type="term" value="F:ATP binding"/>
    <property type="evidence" value="ECO:0007669"/>
    <property type="project" value="UniProtKB-UniRule"/>
</dbReference>
<dbReference type="InterPro" id="IPR009030">
    <property type="entry name" value="Growth_fac_rcpt_cys_sf"/>
</dbReference>
<dbReference type="SUPFAM" id="SSF57184">
    <property type="entry name" value="Growth factor receptor domain"/>
    <property type="match status" value="7"/>
</dbReference>
<dbReference type="InterPro" id="IPR011009">
    <property type="entry name" value="Kinase-like_dom_sf"/>
</dbReference>
<evidence type="ECO:0000256" key="2">
    <source>
        <dbReference type="ARBA" id="ARBA00022840"/>
    </source>
</evidence>
<dbReference type="SMART" id="SM00220">
    <property type="entry name" value="S_TKc"/>
    <property type="match status" value="1"/>
</dbReference>
<dbReference type="VEuPathDB" id="AmoebaDB:EIN_231670"/>
<dbReference type="PROSITE" id="PS50011">
    <property type="entry name" value="PROTEIN_KINASE_DOM"/>
    <property type="match status" value="1"/>
</dbReference>
<dbReference type="Proteomes" id="UP000014680">
    <property type="component" value="Unassembled WGS sequence"/>
</dbReference>
<sequence>MIFPCNGIILLVLCIVNTSGNLSCKNGYYVFNSYCEECLSGFFCPNGKNIYPCPPGTYSEFEGSIKCEDCKEGFYSITNSSVCTSCVSETCASCDRKTGICMACRPGSGFVTNIKCEKCIPGYFSNGGTVSCSQCAPNYYSLVGFPSCTPCDSLCANCSQTNGSCLSCYKGSRLSEGKCVVCQAGTFQSGDSCYPCGGDNSFSLSNSSKCTYCYNCTTCEKKTGRCTSCEEGYTINNGLCLICASGTFYNETEKTCQKCPKGTYSLTPGSANCLECPIGSYSDNEGALSCIECDDSCSEKQCTQESGYCVSCPMGSIKNTKICSVCSGGTFANMKTNTCDNCPAGTFSKPSSMECTSCEENSYSQEKSETCTVCSNTCKRCDKTSGKCITCVDGYGLDSSKKCMICTIGTFSLDSECTECGDGFYQNKDGQNACKQCNSSCTSCSKNEGKCFNCKPGYGYNYGQCTLCGENQYSLGYTSPCFPCPIDCNNCSRESGVCTTCQPGYKETTNELFKKCVSCSSNSNCFSCDSNENESQRECAECSSGYYLDDNTCLTCANIPSCVECSTTKKECYSCDNDLITNGTQCISCVTGKVKTNKKTCLECYLVIDYCQLCEYNNGSPECTTCYSPYVVENRKCVLSYTNETHYNYETNNKTLNENACLLQVNSSCFSCDINDYLHEEMCENKDTNCHKYSKTTCEICESNVITTNGNCSLNEECKYQLTQNENKTCLICNNNTDCGLHVTNCKYTQNEFCYLATQNYYTTYEKFGQTKSCENAEICRMENGKLVDFTCNDNFVLTPNKKCVTDTKCQIIRGSDCVMCDKDNHMNNSVCIANNEDCLIQNKDTCILCNNKMTVKGNCVSIDSIQCKDFSDNICKSCEETYYKDVEGCVTKVGKYDNCRFVNVVLNSCYECTKPFLLINNTCVTQSEENDTTNVNSSLKTASEYNDNCIERSSKGCFKCSDGFYLHNSNCVSCKSPCSYCSNETYCTKCGKYSYATNGKCVEINELLSTCDVMMSTYDGCVVCKDGYMRSSDGKKCDKCDISCKTCSNDGNCFICNDTYYRTPNNITKYCNSQDELTNCVNKTTNGCTQCEDGYALKENLCKKCGENCTFCDKYFECSKCENDNILINNKCMHYSQIQNCISSQNSVCSKCSDGYKLSGDKLECSKKTNYGLVIVLPIMCIVVILFIIILLITIILIIFNKKKENILTENICIFKMKRSNIIMTKLSDDILSNKQEIMFGDDSDRIHIECESRELFCVGNNKKVNMKLQITTKEGCDKYSIRTEPQLVTLKSGEACEFEVFLTPFCTMNLCDEIMIISLDLINGKKETTSVKIKAQTENSTRLDYDELIEDKKLGEGSFGIVYKGKYQGNIVAIKKMKETNHDDKNQKIEFKKEVEMLDKFRSEYIVHFYGAVFIPKKECMVTEFAQFGSLKDLMRRMKDVDIRMKLRVKMMLDCSKGILYLHSNDILHRDIKPDNYLIFSLDINDCVNAKLTDFGSSRNVNMLMTNMTFTKGIGTPKYMAPEVLDKKKYKKAADVYSFSLTMLEIAMWKEVFRKDDKDFKYAWNIADFTSSGKRLHIPDNVPMELTSLITSSWTQDPLERANINIVEIGLEKFYNTI</sequence>
<keyword evidence="8" id="KW-0808">Transferase</keyword>
<gene>
    <name evidence="8" type="ORF">EIN_231670</name>
</gene>
<reference evidence="8 9" key="1">
    <citation type="submission" date="2012-10" db="EMBL/GenBank/DDBJ databases">
        <authorList>
            <person name="Zafar N."/>
            <person name="Inman J."/>
            <person name="Hall N."/>
            <person name="Lorenzi H."/>
            <person name="Caler E."/>
        </authorList>
    </citation>
    <scope>NUCLEOTIDE SEQUENCE [LARGE SCALE GENOMIC DNA]</scope>
    <source>
        <strain evidence="8 9">IP1</strain>
    </source>
</reference>
<keyword evidence="8" id="KW-0418">Kinase</keyword>
<feature type="transmembrane region" description="Helical" evidence="4">
    <location>
        <begin position="1172"/>
        <end position="1201"/>
    </location>
</feature>
<dbReference type="Gene3D" id="2.10.50.10">
    <property type="entry name" value="Tumor Necrosis Factor Receptor, subunit A, domain 2"/>
    <property type="match status" value="2"/>
</dbReference>
<feature type="domain" description="Protein kinase" evidence="6">
    <location>
        <begin position="1350"/>
        <end position="1617"/>
    </location>
</feature>
<dbReference type="SMART" id="SM01411">
    <property type="entry name" value="Ephrin_rec_like"/>
    <property type="match status" value="8"/>
</dbReference>
<dbReference type="OrthoDB" id="28704at2759"/>
<protein>
    <submittedName>
        <fullName evidence="8">Protein serine/threonine kinase, putative</fullName>
    </submittedName>
</protein>
<keyword evidence="4" id="KW-0472">Membrane</keyword>
<dbReference type="PROSITE" id="PS00108">
    <property type="entry name" value="PROTEIN_KINASE_ST"/>
    <property type="match status" value="1"/>
</dbReference>
<dbReference type="InterPro" id="IPR006212">
    <property type="entry name" value="Furin_repeat"/>
</dbReference>
<feature type="domain" description="ShKT" evidence="7">
    <location>
        <begin position="1072"/>
        <end position="1113"/>
    </location>
</feature>
<dbReference type="GeneID" id="14890765"/>
<feature type="binding site" evidence="3">
    <location>
        <position position="1378"/>
    </location>
    <ligand>
        <name>ATP</name>
        <dbReference type="ChEBI" id="CHEBI:30616"/>
    </ligand>
</feature>
<dbReference type="Gene3D" id="2.10.220.10">
    <property type="entry name" value="Hormone Receptor, Insulin-like Growth Factor Receptor 1, Chain A, domain 2"/>
    <property type="match status" value="2"/>
</dbReference>
<dbReference type="Pfam" id="PF07699">
    <property type="entry name" value="Ephrin_rec_like"/>
    <property type="match status" value="1"/>
</dbReference>
<dbReference type="SMART" id="SM00261">
    <property type="entry name" value="FU"/>
    <property type="match status" value="11"/>
</dbReference>
<dbReference type="EMBL" id="KB206446">
    <property type="protein sequence ID" value="ELP91777.1"/>
    <property type="molecule type" value="Genomic_DNA"/>
</dbReference>
<evidence type="ECO:0000259" key="7">
    <source>
        <dbReference type="PROSITE" id="PS51670"/>
    </source>
</evidence>
<name>L7FMK4_ENTIV</name>
<dbReference type="Pfam" id="PF00069">
    <property type="entry name" value="Pkinase"/>
    <property type="match status" value="1"/>
</dbReference>
<dbReference type="PROSITE" id="PS00107">
    <property type="entry name" value="PROTEIN_KINASE_ATP"/>
    <property type="match status" value="1"/>
</dbReference>
<evidence type="ECO:0000256" key="3">
    <source>
        <dbReference type="PROSITE-ProRule" id="PRU10141"/>
    </source>
</evidence>
<dbReference type="PANTHER" id="PTHR45756">
    <property type="entry name" value="PALMITOYLTRANSFERASE"/>
    <property type="match status" value="1"/>
</dbReference>
<dbReference type="InterPro" id="IPR017441">
    <property type="entry name" value="Protein_kinase_ATP_BS"/>
</dbReference>
<evidence type="ECO:0000256" key="1">
    <source>
        <dbReference type="ARBA" id="ARBA00022741"/>
    </source>
</evidence>
<evidence type="ECO:0000313" key="8">
    <source>
        <dbReference type="EMBL" id="ELP91777.1"/>
    </source>
</evidence>
<dbReference type="PROSITE" id="PS51670">
    <property type="entry name" value="SHKT"/>
    <property type="match status" value="1"/>
</dbReference>
<keyword evidence="1 3" id="KW-0547">Nucleotide-binding</keyword>
<dbReference type="InterPro" id="IPR011641">
    <property type="entry name" value="Tyr-kin_ephrin_A/B_rcpt-like"/>
</dbReference>
<dbReference type="RefSeq" id="XP_004258548.1">
    <property type="nucleotide sequence ID" value="XM_004258500.1"/>
</dbReference>
<dbReference type="SUPFAM" id="SSF56112">
    <property type="entry name" value="Protein kinase-like (PK-like)"/>
    <property type="match status" value="1"/>
</dbReference>
<keyword evidence="9" id="KW-1185">Reference proteome</keyword>
<dbReference type="KEGG" id="eiv:EIN_231670"/>
<dbReference type="InterPro" id="IPR000719">
    <property type="entry name" value="Prot_kinase_dom"/>
</dbReference>
<dbReference type="InterPro" id="IPR000742">
    <property type="entry name" value="EGF"/>
</dbReference>
<dbReference type="SMART" id="SM00181">
    <property type="entry name" value="EGF"/>
    <property type="match status" value="12"/>
</dbReference>